<feature type="region of interest" description="Disordered" evidence="3">
    <location>
        <begin position="153"/>
        <end position="186"/>
    </location>
</feature>
<dbReference type="Pfam" id="PF01177">
    <property type="entry name" value="Asp_Glu_race"/>
    <property type="match status" value="1"/>
</dbReference>
<dbReference type="EMBL" id="BSUN01000001">
    <property type="protein sequence ID" value="GMA35411.1"/>
    <property type="molecule type" value="Genomic_DNA"/>
</dbReference>
<keyword evidence="2" id="KW-0413">Isomerase</keyword>
<dbReference type="InterPro" id="IPR001920">
    <property type="entry name" value="Asp/Glu_race"/>
</dbReference>
<dbReference type="Proteomes" id="UP001157125">
    <property type="component" value="Unassembled WGS sequence"/>
</dbReference>
<dbReference type="Gene3D" id="3.40.50.1860">
    <property type="match status" value="2"/>
</dbReference>
<dbReference type="PANTHER" id="PTHR21198">
    <property type="entry name" value="GLUTAMATE RACEMASE"/>
    <property type="match status" value="1"/>
</dbReference>
<dbReference type="PANTHER" id="PTHR21198:SF7">
    <property type="entry name" value="ASPARTATE-GLUTAMATE RACEMASE FAMILY"/>
    <property type="match status" value="1"/>
</dbReference>
<evidence type="ECO:0008006" key="6">
    <source>
        <dbReference type="Google" id="ProtNLM"/>
    </source>
</evidence>
<evidence type="ECO:0000256" key="3">
    <source>
        <dbReference type="SAM" id="MobiDB-lite"/>
    </source>
</evidence>
<dbReference type="InterPro" id="IPR004380">
    <property type="entry name" value="Asp_race"/>
</dbReference>
<dbReference type="RefSeq" id="WP_284327967.1">
    <property type="nucleotide sequence ID" value="NZ_BSUN01000001.1"/>
</dbReference>
<proteinExistence type="inferred from homology"/>
<protein>
    <recommendedName>
        <fullName evidence="6">Aspartate racemase</fullName>
    </recommendedName>
</protein>
<feature type="compositionally biased region" description="Basic residues" evidence="3">
    <location>
        <begin position="163"/>
        <end position="178"/>
    </location>
</feature>
<sequence>MTRTAPRRLGLLGGITWHSSIEFERLLNEGVNARLGGSSAADLVVRSYNFQQIADAQAAGDWDGLGATFAADARALEAAGAEAILICANTMHKVAPAVAGGIGIPLVHMLDATADAIEAAGLDTVALLGTGYTMRDPFYRDHMAARGITTIVPAEPEPDRGPRPHLRLPRSRRGPRRCTRLDPWRL</sequence>
<dbReference type="SUPFAM" id="SSF53681">
    <property type="entry name" value="Aspartate/glutamate racemase"/>
    <property type="match status" value="2"/>
</dbReference>
<evidence type="ECO:0000313" key="5">
    <source>
        <dbReference type="Proteomes" id="UP001157125"/>
    </source>
</evidence>
<keyword evidence="5" id="KW-1185">Reference proteome</keyword>
<dbReference type="InterPro" id="IPR015942">
    <property type="entry name" value="Asp/Glu/hydantoin_racemase"/>
</dbReference>
<evidence type="ECO:0000256" key="1">
    <source>
        <dbReference type="ARBA" id="ARBA00007847"/>
    </source>
</evidence>
<evidence type="ECO:0000256" key="2">
    <source>
        <dbReference type="ARBA" id="ARBA00023235"/>
    </source>
</evidence>
<reference evidence="5" key="1">
    <citation type="journal article" date="2019" name="Int. J. Syst. Evol. Microbiol.">
        <title>The Global Catalogue of Microorganisms (GCM) 10K type strain sequencing project: providing services to taxonomists for standard genome sequencing and annotation.</title>
        <authorList>
            <consortium name="The Broad Institute Genomics Platform"/>
            <consortium name="The Broad Institute Genome Sequencing Center for Infectious Disease"/>
            <person name="Wu L."/>
            <person name="Ma J."/>
        </authorList>
    </citation>
    <scope>NUCLEOTIDE SEQUENCE [LARGE SCALE GENOMIC DNA]</scope>
    <source>
        <strain evidence="5">NBRC 112299</strain>
    </source>
</reference>
<evidence type="ECO:0000313" key="4">
    <source>
        <dbReference type="EMBL" id="GMA35411.1"/>
    </source>
</evidence>
<accession>A0ABQ6ICI8</accession>
<comment type="caution">
    <text evidence="4">The sequence shown here is derived from an EMBL/GenBank/DDBJ whole genome shotgun (WGS) entry which is preliminary data.</text>
</comment>
<organism evidence="4 5">
    <name type="scientific">Demequina litorisediminis</name>
    <dbReference type="NCBI Taxonomy" id="1849022"/>
    <lineage>
        <taxon>Bacteria</taxon>
        <taxon>Bacillati</taxon>
        <taxon>Actinomycetota</taxon>
        <taxon>Actinomycetes</taxon>
        <taxon>Micrococcales</taxon>
        <taxon>Demequinaceae</taxon>
        <taxon>Demequina</taxon>
    </lineage>
</organism>
<comment type="similarity">
    <text evidence="1">Belongs to the aspartate/glutamate racemases family.</text>
</comment>
<gene>
    <name evidence="4" type="ORF">GCM10025876_16150</name>
</gene>
<dbReference type="NCBIfam" id="TIGR00035">
    <property type="entry name" value="asp_race"/>
    <property type="match status" value="1"/>
</dbReference>
<name>A0ABQ6ICI8_9MICO</name>